<dbReference type="InterPro" id="IPR020472">
    <property type="entry name" value="WD40_PAC1"/>
</dbReference>
<evidence type="ECO:0000256" key="2">
    <source>
        <dbReference type="ARBA" id="ARBA00022737"/>
    </source>
</evidence>
<evidence type="ECO:0000313" key="5">
    <source>
        <dbReference type="EMBL" id="KIM22020.1"/>
    </source>
</evidence>
<feature type="repeat" description="WD" evidence="3">
    <location>
        <begin position="1208"/>
        <end position="1249"/>
    </location>
</feature>
<evidence type="ECO:0000313" key="6">
    <source>
        <dbReference type="Proteomes" id="UP000054097"/>
    </source>
</evidence>
<dbReference type="InterPro" id="IPR050349">
    <property type="entry name" value="WD_LIS1/nudF_dynein_reg"/>
</dbReference>
<dbReference type="InterPro" id="IPR011047">
    <property type="entry name" value="Quinoprotein_ADH-like_sf"/>
</dbReference>
<dbReference type="FunFam" id="2.130.10.10:FF:000228">
    <property type="entry name" value="COMPASS-like H3K4 histone methylase component WDR5A"/>
    <property type="match status" value="1"/>
</dbReference>
<feature type="repeat" description="WD" evidence="3">
    <location>
        <begin position="822"/>
        <end position="863"/>
    </location>
</feature>
<feature type="repeat" description="WD" evidence="3">
    <location>
        <begin position="736"/>
        <end position="777"/>
    </location>
</feature>
<dbReference type="SUPFAM" id="SSF52540">
    <property type="entry name" value="P-loop containing nucleoside triphosphate hydrolases"/>
    <property type="match status" value="1"/>
</dbReference>
<dbReference type="GO" id="GO:0035097">
    <property type="term" value="C:histone methyltransferase complex"/>
    <property type="evidence" value="ECO:0007669"/>
    <property type="project" value="UniProtKB-ARBA"/>
</dbReference>
<dbReference type="InterPro" id="IPR015943">
    <property type="entry name" value="WD40/YVTN_repeat-like_dom_sf"/>
</dbReference>
<dbReference type="Pfam" id="PF00400">
    <property type="entry name" value="WD40"/>
    <property type="match status" value="21"/>
</dbReference>
<dbReference type="CDD" id="cd00200">
    <property type="entry name" value="WD40"/>
    <property type="match status" value="4"/>
</dbReference>
<feature type="repeat" description="WD" evidence="3">
    <location>
        <begin position="1380"/>
        <end position="1421"/>
    </location>
</feature>
<dbReference type="PROSITE" id="PS00678">
    <property type="entry name" value="WD_REPEATS_1"/>
    <property type="match status" value="14"/>
</dbReference>
<feature type="repeat" description="WD" evidence="3">
    <location>
        <begin position="951"/>
        <end position="992"/>
    </location>
</feature>
<keyword evidence="6" id="KW-1185">Reference proteome</keyword>
<dbReference type="Pfam" id="PF24883">
    <property type="entry name" value="NPHP3_N"/>
    <property type="match status" value="1"/>
</dbReference>
<protein>
    <recommendedName>
        <fullName evidence="4">Nephrocystin 3-like N-terminal domain-containing protein</fullName>
    </recommendedName>
</protein>
<evidence type="ECO:0000256" key="1">
    <source>
        <dbReference type="ARBA" id="ARBA00022574"/>
    </source>
</evidence>
<dbReference type="InterPro" id="IPR027417">
    <property type="entry name" value="P-loop_NTPase"/>
</dbReference>
<dbReference type="PRINTS" id="PR00320">
    <property type="entry name" value="GPROTEINBRPT"/>
</dbReference>
<dbReference type="OrthoDB" id="538223at2759"/>
<feature type="repeat" description="WD" evidence="3">
    <location>
        <begin position="1251"/>
        <end position="1283"/>
    </location>
</feature>
<evidence type="ECO:0000256" key="3">
    <source>
        <dbReference type="PROSITE-ProRule" id="PRU00221"/>
    </source>
</evidence>
<dbReference type="InterPro" id="IPR036322">
    <property type="entry name" value="WD40_repeat_dom_sf"/>
</dbReference>
<dbReference type="PANTHER" id="PTHR44129">
    <property type="entry name" value="WD REPEAT-CONTAINING PROTEIN POP1"/>
    <property type="match status" value="1"/>
</dbReference>
<accession>A0A0C3ABJ9</accession>
<dbReference type="SMART" id="SM00320">
    <property type="entry name" value="WD40"/>
    <property type="match status" value="21"/>
</dbReference>
<evidence type="ECO:0000259" key="4">
    <source>
        <dbReference type="Pfam" id="PF24883"/>
    </source>
</evidence>
<feature type="repeat" description="WD" evidence="3">
    <location>
        <begin position="1080"/>
        <end position="1121"/>
    </location>
</feature>
<feature type="repeat" description="WD" evidence="3">
    <location>
        <begin position="908"/>
        <end position="949"/>
    </location>
</feature>
<feature type="repeat" description="WD" evidence="3">
    <location>
        <begin position="1337"/>
        <end position="1378"/>
    </location>
</feature>
<feature type="repeat" description="WD" evidence="3">
    <location>
        <begin position="1037"/>
        <end position="1078"/>
    </location>
</feature>
<feature type="repeat" description="WD" evidence="3">
    <location>
        <begin position="1422"/>
        <end position="1463"/>
    </location>
</feature>
<dbReference type="HOGENOM" id="CLU_000288_6_3_1"/>
<dbReference type="EMBL" id="KN824366">
    <property type="protein sequence ID" value="KIM22020.1"/>
    <property type="molecule type" value="Genomic_DNA"/>
</dbReference>
<feature type="repeat" description="WD" evidence="3">
    <location>
        <begin position="865"/>
        <end position="906"/>
    </location>
</feature>
<name>A0A0C3ABJ9_SERVB</name>
<dbReference type="SUPFAM" id="SSF50978">
    <property type="entry name" value="WD40 repeat-like"/>
    <property type="match status" value="2"/>
</dbReference>
<dbReference type="PROSITE" id="PS50294">
    <property type="entry name" value="WD_REPEATS_REGION"/>
    <property type="match status" value="21"/>
</dbReference>
<dbReference type="STRING" id="933852.A0A0C3ABJ9"/>
<dbReference type="Gene3D" id="2.130.10.10">
    <property type="entry name" value="YVTN repeat-like/Quinoprotein amine dehydrogenase"/>
    <property type="match status" value="10"/>
</dbReference>
<feature type="repeat" description="WD" evidence="3">
    <location>
        <begin position="1551"/>
        <end position="1582"/>
    </location>
</feature>
<feature type="repeat" description="WD" evidence="3">
    <location>
        <begin position="1508"/>
        <end position="1549"/>
    </location>
</feature>
<sequence>MDLKRKKFIAQQTDITEENAEREFGSSGVYYRLSPEYTIKIESPTTPDNIFGFISSYTRAYLERVTVTRLIEGFLRASARTGDVDLTLQSKARASASITSHIQSPTDVRLSREEKGVLSELRIKGIKCGSPVQGCMPGTRKAILDQIQDWAVDLNAPNILWLKGHPGVGKSAIATEVVDQLVALGRLGSSFFFQRQKAAELTPHALWRSVSYDLARRHSSVRKTVILKLEEDAISLETPNLDSLFHHFIHEPLMGATDIPNARLPVVVIDALEECGGLEGQHSPHRKALINTLHHWSQLPAKFKLIVTSRGENDIERLFSATKHHLIEMLAGDMVDAQSSEDIRVFLIEELRKIATQYVLSLPQTNWPDTQTIDVLVYMAAGLFIWAQTVVNFISRGEPEWRLNQVLEGRAKGNIDALYNQILNIYFSNENMEDFRTVVGAIILAKAPLSFTSLVHLLSMSRSTVEHICIGLQSVLEYHDNLRFHHQSFVDFLLKCDKSTLGFSIERGRENRKLALACFRVLNEELKFNICSVESSYLRNADIIDLASRAEASITPHLLYSSLWWGSHLVETRFDLEVFGRVQYFMGKQFLSWLEVLSVFQRVNMGSETLLSLVEWIPPNDHPEAVKFAKDMQNFVNTFAAVISQSVTHIYVSALPFSPPVSVVWKHYIPEYGRTLTVRNGGLSNWPAFQRVLAEHTSVVASVGFSPDGKRIVSGSWDKTIRVWDTKTGTVIAGPFEGHNSPVSSVGFSRSGERIVSGSWDKSIRVWNAETGALVSGPFRGHSDKVTSVGFSPDEKHIVSGSDDKTIRVWDTEMGTIISGPFEGHNGVITSVGLSPDGKRVVSGSGDKTIRIWDAETGKSVNGPLEGHNDLVSSVEFSPDGKRIVSCSDDKTIRIWDSRTGALVSDPFRGHSNKVTSVGFSPDGRRIISGSRDATIRVWDAETGAVVAGPFEGHSTCVSSVGFSPDGKRIASGSWDATIRLWSVETGAVVAIPVEGHSDLVRSVGFSPDGKRIVSGSVDKTIRIWDAETGTVVTGPLEGHNDGVNSVGFSPDGKHIISGSSDKTIRVWDAQTGEIVAGPLEGHTDSITSVAFSPDGKYIVSGSDDKTIRVWDPKTGAAITSLLKIHSDVVTSVAFSPNGKRIIAGSSDKTIRIWKVETGVAIDPLEGHSHSISSVGFSPDGKCIVSSSWDKTIRIWDAITGEVVTGPIEGHSYPVSSVGFNPNGKRIVSGSWDNTIRIWNAETGAVMIGPLEGHTHPVNSVGFSPDGKRVVSCSDDKTIRVWNAEKVVVFAGAFEGHNYWINSVEFSPDGTRIVSCSDDKTVRVWNIETGKLVANPLKEHSDAVVSVAFSPDGRRIASGSWDKTIRIWDVERGVSVAGPFRGHSNRISTIGFSPDGKHIVSGSWDNTIRVWNIDTGTVSGSFEGHRGCVTSVKFSPNGRRIVSGSTDKTILVWNAQTGAVVAGPLKGHTKGVTSIGISPDGKQIVSGSWDKTIRIWSIGSGAVAVDAFEGHADEILSVVFVPDGKHIVSGSMDKTILVWNAETGAIVAGPLKGHTSAVTSVGISPDGRHIVSSSRDKTIRIWRDLCHGIQRSSSTSSIFTDSSKMQNGWVLGPHSELLFWVPSTLRPGLCWPRNINVLGDNTSTKLDLSHFVHGNMWALCKLPKDPANCESASEGPLCVHTS</sequence>
<dbReference type="InterPro" id="IPR056884">
    <property type="entry name" value="NPHP3-like_N"/>
</dbReference>
<reference evidence="5 6" key="1">
    <citation type="submission" date="2014-04" db="EMBL/GenBank/DDBJ databases">
        <authorList>
            <consortium name="DOE Joint Genome Institute"/>
            <person name="Kuo A."/>
            <person name="Zuccaro A."/>
            <person name="Kohler A."/>
            <person name="Nagy L.G."/>
            <person name="Floudas D."/>
            <person name="Copeland A."/>
            <person name="Barry K.W."/>
            <person name="Cichocki N."/>
            <person name="Veneault-Fourrey C."/>
            <person name="LaButti K."/>
            <person name="Lindquist E.A."/>
            <person name="Lipzen A."/>
            <person name="Lundell T."/>
            <person name="Morin E."/>
            <person name="Murat C."/>
            <person name="Sun H."/>
            <person name="Tunlid A."/>
            <person name="Henrissat B."/>
            <person name="Grigoriev I.V."/>
            <person name="Hibbett D.S."/>
            <person name="Martin F."/>
            <person name="Nordberg H.P."/>
            <person name="Cantor M.N."/>
            <person name="Hua S.X."/>
        </authorList>
    </citation>
    <scope>NUCLEOTIDE SEQUENCE [LARGE SCALE GENOMIC DNA]</scope>
    <source>
        <strain evidence="5 6">MAFF 305830</strain>
    </source>
</reference>
<dbReference type="InterPro" id="IPR019775">
    <property type="entry name" value="WD40_repeat_CS"/>
</dbReference>
<feature type="repeat" description="WD" evidence="3">
    <location>
        <begin position="994"/>
        <end position="1035"/>
    </location>
</feature>
<dbReference type="PROSITE" id="PS50082">
    <property type="entry name" value="WD_REPEATS_2"/>
    <property type="match status" value="21"/>
</dbReference>
<feature type="repeat" description="WD" evidence="3">
    <location>
        <begin position="779"/>
        <end position="820"/>
    </location>
</feature>
<feature type="repeat" description="WD" evidence="3">
    <location>
        <begin position="1165"/>
        <end position="1206"/>
    </location>
</feature>
<feature type="domain" description="Nephrocystin 3-like N-terminal" evidence="4">
    <location>
        <begin position="139"/>
        <end position="310"/>
    </location>
</feature>
<dbReference type="Proteomes" id="UP000054097">
    <property type="component" value="Unassembled WGS sequence"/>
</dbReference>
<keyword evidence="2" id="KW-0677">Repeat</keyword>
<feature type="repeat" description="WD" evidence="3">
    <location>
        <begin position="1123"/>
        <end position="1164"/>
    </location>
</feature>
<feature type="repeat" description="WD" evidence="3">
    <location>
        <begin position="1294"/>
        <end position="1335"/>
    </location>
</feature>
<reference evidence="6" key="2">
    <citation type="submission" date="2015-01" db="EMBL/GenBank/DDBJ databases">
        <title>Evolutionary Origins and Diversification of the Mycorrhizal Mutualists.</title>
        <authorList>
            <consortium name="DOE Joint Genome Institute"/>
            <consortium name="Mycorrhizal Genomics Consortium"/>
            <person name="Kohler A."/>
            <person name="Kuo A."/>
            <person name="Nagy L.G."/>
            <person name="Floudas D."/>
            <person name="Copeland A."/>
            <person name="Barry K.W."/>
            <person name="Cichocki N."/>
            <person name="Veneault-Fourrey C."/>
            <person name="LaButti K."/>
            <person name="Lindquist E.A."/>
            <person name="Lipzen A."/>
            <person name="Lundell T."/>
            <person name="Morin E."/>
            <person name="Murat C."/>
            <person name="Riley R."/>
            <person name="Ohm R."/>
            <person name="Sun H."/>
            <person name="Tunlid A."/>
            <person name="Henrissat B."/>
            <person name="Grigoriev I.V."/>
            <person name="Hibbett D.S."/>
            <person name="Martin F."/>
        </authorList>
    </citation>
    <scope>NUCLEOTIDE SEQUENCE [LARGE SCALE GENOMIC DNA]</scope>
    <source>
        <strain evidence="6">MAFF 305830</strain>
    </source>
</reference>
<organism evidence="5 6">
    <name type="scientific">Serendipita vermifera MAFF 305830</name>
    <dbReference type="NCBI Taxonomy" id="933852"/>
    <lineage>
        <taxon>Eukaryota</taxon>
        <taxon>Fungi</taxon>
        <taxon>Dikarya</taxon>
        <taxon>Basidiomycota</taxon>
        <taxon>Agaricomycotina</taxon>
        <taxon>Agaricomycetes</taxon>
        <taxon>Sebacinales</taxon>
        <taxon>Serendipitaceae</taxon>
        <taxon>Serendipita</taxon>
    </lineage>
</organism>
<proteinExistence type="predicted"/>
<feature type="repeat" description="WD" evidence="3">
    <location>
        <begin position="1465"/>
        <end position="1506"/>
    </location>
</feature>
<dbReference type="InterPro" id="IPR001680">
    <property type="entry name" value="WD40_rpt"/>
</dbReference>
<feature type="repeat" description="WD" evidence="3">
    <location>
        <begin position="693"/>
        <end position="734"/>
    </location>
</feature>
<keyword evidence="1 3" id="KW-0853">WD repeat</keyword>
<gene>
    <name evidence="5" type="ORF">M408DRAFT_333140</name>
</gene>
<dbReference type="SUPFAM" id="SSF50998">
    <property type="entry name" value="Quinoprotein alcohol dehydrogenase-like"/>
    <property type="match status" value="1"/>
</dbReference>
<dbReference type="Gene3D" id="3.40.50.300">
    <property type="entry name" value="P-loop containing nucleotide triphosphate hydrolases"/>
    <property type="match status" value="1"/>
</dbReference>